<dbReference type="InterPro" id="IPR058588">
    <property type="entry name" value="E2-CBASS"/>
</dbReference>
<accession>A0A0G0V9L3</accession>
<protein>
    <recommendedName>
        <fullName evidence="1">Type II CBASS E2 protein domain-containing protein</fullName>
    </recommendedName>
</protein>
<sequence length="131" mass="15478">MKWYESNPIRFEIEKRLLAKAHPGCRLVIKDGRMKLQKTLQLRKNCYQIEGIFSDNYPYSHMRFFVFSPPLKNSPPHRYGDGELCTHGSSDVSSETTAKVYLDWAIQWLQTYERWLDGEPWPETCKSSWVS</sequence>
<dbReference type="Proteomes" id="UP000034746">
    <property type="component" value="Unassembled WGS sequence"/>
</dbReference>
<dbReference type="EMBL" id="LCAU01000032">
    <property type="protein sequence ID" value="KKR96381.1"/>
    <property type="molecule type" value="Genomic_DNA"/>
</dbReference>
<reference evidence="2 3" key="1">
    <citation type="journal article" date="2015" name="Nature">
        <title>rRNA introns, odd ribosomes, and small enigmatic genomes across a large radiation of phyla.</title>
        <authorList>
            <person name="Brown C.T."/>
            <person name="Hug L.A."/>
            <person name="Thomas B.C."/>
            <person name="Sharon I."/>
            <person name="Castelle C.J."/>
            <person name="Singh A."/>
            <person name="Wilkins M.J."/>
            <person name="Williams K.H."/>
            <person name="Banfield J.F."/>
        </authorList>
    </citation>
    <scope>NUCLEOTIDE SEQUENCE [LARGE SCALE GENOMIC DNA]</scope>
</reference>
<dbReference type="Pfam" id="PF26395">
    <property type="entry name" value="E2-CBASS"/>
    <property type="match status" value="1"/>
</dbReference>
<organism evidence="2 3">
    <name type="scientific">Candidatus Uhrbacteria bacterium GW2011_GWF2_41_16</name>
    <dbReference type="NCBI Taxonomy" id="1618997"/>
    <lineage>
        <taxon>Bacteria</taxon>
        <taxon>Candidatus Uhriibacteriota</taxon>
    </lineage>
</organism>
<feature type="domain" description="Type II CBASS E2 protein" evidence="1">
    <location>
        <begin position="15"/>
        <end position="122"/>
    </location>
</feature>
<gene>
    <name evidence="2" type="ORF">UU48_C0032G0005</name>
</gene>
<comment type="caution">
    <text evidence="2">The sequence shown here is derived from an EMBL/GenBank/DDBJ whole genome shotgun (WGS) entry which is preliminary data.</text>
</comment>
<dbReference type="AlphaFoldDB" id="A0A0G0V9L3"/>
<proteinExistence type="predicted"/>
<evidence type="ECO:0000313" key="2">
    <source>
        <dbReference type="EMBL" id="KKR96381.1"/>
    </source>
</evidence>
<evidence type="ECO:0000259" key="1">
    <source>
        <dbReference type="Pfam" id="PF26395"/>
    </source>
</evidence>
<name>A0A0G0V9L3_9BACT</name>
<evidence type="ECO:0000313" key="3">
    <source>
        <dbReference type="Proteomes" id="UP000034746"/>
    </source>
</evidence>